<accession>A0A9E2NWA6</accession>
<dbReference type="EMBL" id="JAHLFM010000038">
    <property type="protein sequence ID" value="MBU3831005.1"/>
    <property type="molecule type" value="Genomic_DNA"/>
</dbReference>
<evidence type="ECO:0000313" key="1">
    <source>
        <dbReference type="EMBL" id="MBU3831005.1"/>
    </source>
</evidence>
<organism evidence="1 2">
    <name type="scientific">Candidatus Ureaplasma intestinipullorum</name>
    <dbReference type="NCBI Taxonomy" id="2838770"/>
    <lineage>
        <taxon>Bacteria</taxon>
        <taxon>Bacillati</taxon>
        <taxon>Mycoplasmatota</taxon>
        <taxon>Mycoplasmoidales</taxon>
        <taxon>Mycoplasmoidaceae</taxon>
        <taxon>Ureaplasma</taxon>
    </lineage>
</organism>
<reference evidence="1" key="2">
    <citation type="submission" date="2021-04" db="EMBL/GenBank/DDBJ databases">
        <authorList>
            <person name="Gilroy R."/>
        </authorList>
    </citation>
    <scope>NUCLEOTIDE SEQUENCE</scope>
    <source>
        <strain evidence="1">A5-1222</strain>
    </source>
</reference>
<gene>
    <name evidence="1" type="ORF">H9897_02525</name>
</gene>
<reference evidence="1" key="1">
    <citation type="journal article" date="2021" name="PeerJ">
        <title>Extensive microbial diversity within the chicken gut microbiome revealed by metagenomics and culture.</title>
        <authorList>
            <person name="Gilroy R."/>
            <person name="Ravi A."/>
            <person name="Getino M."/>
            <person name="Pursley I."/>
            <person name="Horton D.L."/>
            <person name="Alikhan N.F."/>
            <person name="Baker D."/>
            <person name="Gharbi K."/>
            <person name="Hall N."/>
            <person name="Watson M."/>
            <person name="Adriaenssens E.M."/>
            <person name="Foster-Nyarko E."/>
            <person name="Jarju S."/>
            <person name="Secka A."/>
            <person name="Antonio M."/>
            <person name="Oren A."/>
            <person name="Chaudhuri R.R."/>
            <person name="La Ragione R."/>
            <person name="Hildebrand F."/>
            <person name="Pallen M.J."/>
        </authorList>
    </citation>
    <scope>NUCLEOTIDE SEQUENCE</scope>
    <source>
        <strain evidence="1">A5-1222</strain>
    </source>
</reference>
<sequence>MLKFYYKAGLYPTTMQACYRDYNEDMYKNVKDNFLAKFNLQEDPYKTKIKDLDNLEFFLNFNSYAIIDKENNKILDLAFDNLFDFVWILQVYNVDGVQFEIPSQVYKQIEKDFKLLSDRIIKIEESNNENKNMEVNQ</sequence>
<protein>
    <submittedName>
        <fullName evidence="1">Uncharacterized protein</fullName>
    </submittedName>
</protein>
<proteinExistence type="predicted"/>
<name>A0A9E2NWA6_9BACT</name>
<dbReference type="Proteomes" id="UP000824247">
    <property type="component" value="Unassembled WGS sequence"/>
</dbReference>
<dbReference type="AlphaFoldDB" id="A0A9E2NWA6"/>
<evidence type="ECO:0000313" key="2">
    <source>
        <dbReference type="Proteomes" id="UP000824247"/>
    </source>
</evidence>
<comment type="caution">
    <text evidence="1">The sequence shown here is derived from an EMBL/GenBank/DDBJ whole genome shotgun (WGS) entry which is preliminary data.</text>
</comment>
<dbReference type="PROSITE" id="PS51257">
    <property type="entry name" value="PROKAR_LIPOPROTEIN"/>
    <property type="match status" value="1"/>
</dbReference>